<dbReference type="EMBL" id="CM002922">
    <property type="protein sequence ID" value="KGN63559.1"/>
    <property type="molecule type" value="Genomic_DNA"/>
</dbReference>
<dbReference type="Proteomes" id="UP000029981">
    <property type="component" value="Chromosome 1"/>
</dbReference>
<sequence length="78" mass="8577">MAGRHGSKAIGEVGAIFHPISLLEKNRSTAATGDVPPLVSLLVLTATAVLKDENFSKANDGYRNLWKNRQSKWERTEL</sequence>
<organism evidence="1 2">
    <name type="scientific">Cucumis sativus</name>
    <name type="common">Cucumber</name>
    <dbReference type="NCBI Taxonomy" id="3659"/>
    <lineage>
        <taxon>Eukaryota</taxon>
        <taxon>Viridiplantae</taxon>
        <taxon>Streptophyta</taxon>
        <taxon>Embryophyta</taxon>
        <taxon>Tracheophyta</taxon>
        <taxon>Spermatophyta</taxon>
        <taxon>Magnoliopsida</taxon>
        <taxon>eudicotyledons</taxon>
        <taxon>Gunneridae</taxon>
        <taxon>Pentapetalae</taxon>
        <taxon>rosids</taxon>
        <taxon>fabids</taxon>
        <taxon>Cucurbitales</taxon>
        <taxon>Cucurbitaceae</taxon>
        <taxon>Benincaseae</taxon>
        <taxon>Cucumis</taxon>
    </lineage>
</organism>
<reference evidence="1 2" key="3">
    <citation type="journal article" date="2010" name="BMC Genomics">
        <title>Transcriptome sequencing and comparative analysis of cucumber flowers with different sex types.</title>
        <authorList>
            <person name="Guo S."/>
            <person name="Zheng Y."/>
            <person name="Joung J.G."/>
            <person name="Liu S."/>
            <person name="Zhang Z."/>
            <person name="Crasta O.R."/>
            <person name="Sobral B.W."/>
            <person name="Xu Y."/>
            <person name="Huang S."/>
            <person name="Fei Z."/>
        </authorList>
    </citation>
    <scope>NUCLEOTIDE SEQUENCE [LARGE SCALE GENOMIC DNA]</scope>
    <source>
        <strain evidence="2">cv. 9930</strain>
    </source>
</reference>
<protein>
    <submittedName>
        <fullName evidence="1">Uncharacterized protein</fullName>
    </submittedName>
</protein>
<reference evidence="1 2" key="4">
    <citation type="journal article" date="2011" name="BMC Genomics">
        <title>RNA-Seq improves annotation of protein-coding genes in the cucumber genome.</title>
        <authorList>
            <person name="Li Z."/>
            <person name="Zhang Z."/>
            <person name="Yan P."/>
            <person name="Huang S."/>
            <person name="Fei Z."/>
            <person name="Lin K."/>
        </authorList>
    </citation>
    <scope>NUCLEOTIDE SEQUENCE [LARGE SCALE GENOMIC DNA]</scope>
    <source>
        <strain evidence="2">cv. 9930</strain>
    </source>
</reference>
<reference evidence="1 2" key="1">
    <citation type="journal article" date="2009" name="Nat. Genet.">
        <title>The genome of the cucumber, Cucumis sativus L.</title>
        <authorList>
            <person name="Huang S."/>
            <person name="Li R."/>
            <person name="Zhang Z."/>
            <person name="Li L."/>
            <person name="Gu X."/>
            <person name="Fan W."/>
            <person name="Lucas W.J."/>
            <person name="Wang X."/>
            <person name="Xie B."/>
            <person name="Ni P."/>
            <person name="Ren Y."/>
            <person name="Zhu H."/>
            <person name="Li J."/>
            <person name="Lin K."/>
            <person name="Jin W."/>
            <person name="Fei Z."/>
            <person name="Li G."/>
            <person name="Staub J."/>
            <person name="Kilian A."/>
            <person name="van der Vossen E.A."/>
            <person name="Wu Y."/>
            <person name="Guo J."/>
            <person name="He J."/>
            <person name="Jia Z."/>
            <person name="Ren Y."/>
            <person name="Tian G."/>
            <person name="Lu Y."/>
            <person name="Ruan J."/>
            <person name="Qian W."/>
            <person name="Wang M."/>
            <person name="Huang Q."/>
            <person name="Li B."/>
            <person name="Xuan Z."/>
            <person name="Cao J."/>
            <person name="Asan"/>
            <person name="Wu Z."/>
            <person name="Zhang J."/>
            <person name="Cai Q."/>
            <person name="Bai Y."/>
            <person name="Zhao B."/>
            <person name="Han Y."/>
            <person name="Li Y."/>
            <person name="Li X."/>
            <person name="Wang S."/>
            <person name="Shi Q."/>
            <person name="Liu S."/>
            <person name="Cho W.K."/>
            <person name="Kim J.Y."/>
            <person name="Xu Y."/>
            <person name="Heller-Uszynska K."/>
            <person name="Miao H."/>
            <person name="Cheng Z."/>
            <person name="Zhang S."/>
            <person name="Wu J."/>
            <person name="Yang Y."/>
            <person name="Kang H."/>
            <person name="Li M."/>
            <person name="Liang H."/>
            <person name="Ren X."/>
            <person name="Shi Z."/>
            <person name="Wen M."/>
            <person name="Jian M."/>
            <person name="Yang H."/>
            <person name="Zhang G."/>
            <person name="Yang Z."/>
            <person name="Chen R."/>
            <person name="Liu S."/>
            <person name="Li J."/>
            <person name="Ma L."/>
            <person name="Liu H."/>
            <person name="Zhou Y."/>
            <person name="Zhao J."/>
            <person name="Fang X."/>
            <person name="Li G."/>
            <person name="Fang L."/>
            <person name="Li Y."/>
            <person name="Liu D."/>
            <person name="Zheng H."/>
            <person name="Zhang Y."/>
            <person name="Qin N."/>
            <person name="Li Z."/>
            <person name="Yang G."/>
            <person name="Yang S."/>
            <person name="Bolund L."/>
            <person name="Kristiansen K."/>
            <person name="Zheng H."/>
            <person name="Li S."/>
            <person name="Zhang X."/>
            <person name="Yang H."/>
            <person name="Wang J."/>
            <person name="Sun R."/>
            <person name="Zhang B."/>
            <person name="Jiang S."/>
            <person name="Wang J."/>
            <person name="Du Y."/>
            <person name="Li S."/>
        </authorList>
    </citation>
    <scope>NUCLEOTIDE SEQUENCE [LARGE SCALE GENOMIC DNA]</scope>
    <source>
        <strain evidence="2">cv. 9930</strain>
    </source>
</reference>
<keyword evidence="2" id="KW-1185">Reference proteome</keyword>
<dbReference type="Gramene" id="KGN63559">
    <property type="protein sequence ID" value="KGN63559"/>
    <property type="gene ID" value="Csa_1G004260"/>
</dbReference>
<evidence type="ECO:0000313" key="1">
    <source>
        <dbReference type="EMBL" id="KGN63559.1"/>
    </source>
</evidence>
<name>A0A0A0LRF6_CUCSA</name>
<dbReference type="AlphaFoldDB" id="A0A0A0LRF6"/>
<evidence type="ECO:0000313" key="2">
    <source>
        <dbReference type="Proteomes" id="UP000029981"/>
    </source>
</evidence>
<reference evidence="1 2" key="2">
    <citation type="journal article" date="2009" name="PLoS ONE">
        <title>An integrated genetic and cytogenetic map of the cucumber genome.</title>
        <authorList>
            <person name="Ren Y."/>
            <person name="Zhang Z."/>
            <person name="Liu J."/>
            <person name="Staub J.E."/>
            <person name="Han Y."/>
            <person name="Cheng Z."/>
            <person name="Li X."/>
            <person name="Lu J."/>
            <person name="Miao H."/>
            <person name="Kang H."/>
            <person name="Xie B."/>
            <person name="Gu X."/>
            <person name="Wang X."/>
            <person name="Du Y."/>
            <person name="Jin W."/>
            <person name="Huang S."/>
        </authorList>
    </citation>
    <scope>NUCLEOTIDE SEQUENCE [LARGE SCALE GENOMIC DNA]</scope>
    <source>
        <strain evidence="2">cv. 9930</strain>
    </source>
</reference>
<proteinExistence type="predicted"/>
<gene>
    <name evidence="1" type="ORF">Csa_1G004260</name>
</gene>
<accession>A0A0A0LRF6</accession>